<evidence type="ECO:0000256" key="2">
    <source>
        <dbReference type="ARBA" id="ARBA00022630"/>
    </source>
</evidence>
<dbReference type="RefSeq" id="WP_063741137.1">
    <property type="nucleotide sequence ID" value="NZ_CADFFX010000014.1"/>
</dbReference>
<evidence type="ECO:0000256" key="3">
    <source>
        <dbReference type="ARBA" id="ARBA00022643"/>
    </source>
</evidence>
<keyword evidence="5" id="KW-0560">Oxidoreductase</keyword>
<keyword evidence="3" id="KW-0288">FMN</keyword>
<dbReference type="PANTHER" id="PTHR43303">
    <property type="entry name" value="NADPH DEHYDROGENASE C23G7.10C-RELATED"/>
    <property type="match status" value="1"/>
</dbReference>
<comment type="caution">
    <text evidence="8">The sequence shown here is derived from an EMBL/GenBank/DDBJ whole genome shotgun (WGS) entry which is preliminary data.</text>
</comment>
<comment type="cofactor">
    <cofactor evidence="1">
        <name>FMN</name>
        <dbReference type="ChEBI" id="CHEBI:58210"/>
    </cofactor>
</comment>
<proteinExistence type="predicted"/>
<evidence type="ECO:0000313" key="8">
    <source>
        <dbReference type="EMBL" id="KDR39321.1"/>
    </source>
</evidence>
<gene>
    <name evidence="8" type="ORF">BG61_33330</name>
</gene>
<name>A0A069PPU8_9BURK</name>
<dbReference type="GO" id="GO:0050661">
    <property type="term" value="F:NADP binding"/>
    <property type="evidence" value="ECO:0007669"/>
    <property type="project" value="InterPro"/>
</dbReference>
<evidence type="ECO:0000256" key="1">
    <source>
        <dbReference type="ARBA" id="ARBA00001917"/>
    </source>
</evidence>
<evidence type="ECO:0000313" key="9">
    <source>
        <dbReference type="Proteomes" id="UP000027466"/>
    </source>
</evidence>
<keyword evidence="4" id="KW-0521">NADP</keyword>
<evidence type="ECO:0000256" key="6">
    <source>
        <dbReference type="SAM" id="MobiDB-lite"/>
    </source>
</evidence>
<dbReference type="GO" id="GO:0003959">
    <property type="term" value="F:NADPH dehydrogenase activity"/>
    <property type="evidence" value="ECO:0007669"/>
    <property type="project" value="InterPro"/>
</dbReference>
<evidence type="ECO:0000256" key="4">
    <source>
        <dbReference type="ARBA" id="ARBA00022857"/>
    </source>
</evidence>
<dbReference type="SUPFAM" id="SSF51395">
    <property type="entry name" value="FMN-linked oxidoreductases"/>
    <property type="match status" value="1"/>
</dbReference>
<dbReference type="EMBL" id="JFHC01000061">
    <property type="protein sequence ID" value="KDR39321.1"/>
    <property type="molecule type" value="Genomic_DNA"/>
</dbReference>
<dbReference type="PANTHER" id="PTHR43303:SF4">
    <property type="entry name" value="NADPH DEHYDROGENASE C23G7.10C-RELATED"/>
    <property type="match status" value="1"/>
</dbReference>
<organism evidence="8 9">
    <name type="scientific">Caballeronia glathei</name>
    <dbReference type="NCBI Taxonomy" id="60547"/>
    <lineage>
        <taxon>Bacteria</taxon>
        <taxon>Pseudomonadati</taxon>
        <taxon>Pseudomonadota</taxon>
        <taxon>Betaproteobacteria</taxon>
        <taxon>Burkholderiales</taxon>
        <taxon>Burkholderiaceae</taxon>
        <taxon>Caballeronia</taxon>
    </lineage>
</organism>
<accession>A0A069PPU8</accession>
<feature type="region of interest" description="Disordered" evidence="6">
    <location>
        <begin position="108"/>
        <end position="130"/>
    </location>
</feature>
<evidence type="ECO:0000256" key="5">
    <source>
        <dbReference type="ARBA" id="ARBA00023002"/>
    </source>
</evidence>
<dbReference type="CDD" id="cd02932">
    <property type="entry name" value="OYE_YqiM_FMN"/>
    <property type="match status" value="1"/>
</dbReference>
<dbReference type="InterPro" id="IPR013785">
    <property type="entry name" value="Aldolase_TIM"/>
</dbReference>
<dbReference type="GO" id="GO:0010181">
    <property type="term" value="F:FMN binding"/>
    <property type="evidence" value="ECO:0007669"/>
    <property type="project" value="InterPro"/>
</dbReference>
<protein>
    <submittedName>
        <fullName evidence="8">Oxidoreductase</fullName>
    </submittedName>
</protein>
<dbReference type="Pfam" id="PF00724">
    <property type="entry name" value="Oxidored_FMN"/>
    <property type="match status" value="1"/>
</dbReference>
<sequence length="394" mass="42598">MSGLFDPLTLRGVTLRNRIGVSPMCQYSSVDGYVNPWHIVHLGSRAVGGAGLVLTEGTAVVPEGRITPSDLGLWSDGHVERHRELACFIAAQGAVPGIQLAHAGRKASRVPPWESDPRQTQGRPLTIDEGGWRPEGASEIAFDAGYTVPHELSQQEIARVVDAFAAAAVRAGEAGYRWIEVHGAHGYLLHSFNSPLSNARTDEYGGSLAARCRITREVARAIRRVWPADKVLAFRLSYTDWVDGGWSLDDTVELARWLKEDGVDLIDASSGGGVPRPAIPVGPGYQVPGAEAVRRRASVPVAAVGWIDDARQADAIVRDGQADLVMLAREMLRDPYWPLRAAVELERSGSARIPVQYNSAWAHLGSFAFDPITAPKITRSGIDKVDAARRNSLG</sequence>
<dbReference type="InterPro" id="IPR001155">
    <property type="entry name" value="OxRdtase_FMN_N"/>
</dbReference>
<keyword evidence="9" id="KW-1185">Reference proteome</keyword>
<keyword evidence="2" id="KW-0285">Flavoprotein</keyword>
<dbReference type="Proteomes" id="UP000027466">
    <property type="component" value="Unassembled WGS sequence"/>
</dbReference>
<reference evidence="8 9" key="1">
    <citation type="submission" date="2014-03" db="EMBL/GenBank/DDBJ databases">
        <title>Draft Genome Sequences of Four Burkholderia Strains.</title>
        <authorList>
            <person name="Liu X.Y."/>
            <person name="Li C.X."/>
            <person name="Xu J.H."/>
        </authorList>
    </citation>
    <scope>NUCLEOTIDE SEQUENCE [LARGE SCALE GENOMIC DNA]</scope>
    <source>
        <strain evidence="8 9">DSM 50014</strain>
    </source>
</reference>
<dbReference type="Gene3D" id="3.20.20.70">
    <property type="entry name" value="Aldolase class I"/>
    <property type="match status" value="1"/>
</dbReference>
<dbReference type="STRING" id="60547.GCA_000751215_01795"/>
<evidence type="ECO:0000259" key="7">
    <source>
        <dbReference type="Pfam" id="PF00724"/>
    </source>
</evidence>
<feature type="domain" description="NADH:flavin oxidoreductase/NADH oxidase N-terminal" evidence="7">
    <location>
        <begin position="4"/>
        <end position="346"/>
    </location>
</feature>
<dbReference type="AlphaFoldDB" id="A0A069PPU8"/>
<dbReference type="InterPro" id="IPR044152">
    <property type="entry name" value="YqjM-like"/>
</dbReference>